<proteinExistence type="predicted"/>
<dbReference type="EMBL" id="FWEV01000032">
    <property type="protein sequence ID" value="SLM28163.1"/>
    <property type="molecule type" value="Genomic_DNA"/>
</dbReference>
<dbReference type="OrthoDB" id="5421915at2"/>
<protein>
    <recommendedName>
        <fullName evidence="3">Phasin domain-containing protein</fullName>
    </recommendedName>
</protein>
<name>A0A1W1H6R5_9BACT</name>
<dbReference type="Proteomes" id="UP000191931">
    <property type="component" value="Unassembled WGS sequence"/>
</dbReference>
<accession>A0A1W1H6R5</accession>
<dbReference type="STRING" id="1246637.MTBBW1_1270013"/>
<evidence type="ECO:0000313" key="2">
    <source>
        <dbReference type="Proteomes" id="UP000191931"/>
    </source>
</evidence>
<organism evidence="1 2">
    <name type="scientific">Desulfamplus magnetovallimortis</name>
    <dbReference type="NCBI Taxonomy" id="1246637"/>
    <lineage>
        <taxon>Bacteria</taxon>
        <taxon>Pseudomonadati</taxon>
        <taxon>Thermodesulfobacteriota</taxon>
        <taxon>Desulfobacteria</taxon>
        <taxon>Desulfobacterales</taxon>
        <taxon>Desulfobacteraceae</taxon>
        <taxon>Desulfamplus</taxon>
    </lineage>
</organism>
<evidence type="ECO:0000313" key="1">
    <source>
        <dbReference type="EMBL" id="SLM28163.1"/>
    </source>
</evidence>
<dbReference type="RefSeq" id="WP_080804518.1">
    <property type="nucleotide sequence ID" value="NZ_LT828547.1"/>
</dbReference>
<reference evidence="1 2" key="1">
    <citation type="submission" date="2017-03" db="EMBL/GenBank/DDBJ databases">
        <authorList>
            <person name="Afonso C.L."/>
            <person name="Miller P.J."/>
            <person name="Scott M.A."/>
            <person name="Spackman E."/>
            <person name="Goraichik I."/>
            <person name="Dimitrov K.M."/>
            <person name="Suarez D.L."/>
            <person name="Swayne D.E."/>
        </authorList>
    </citation>
    <scope>NUCLEOTIDE SEQUENCE [LARGE SCALE GENOMIC DNA]</scope>
    <source>
        <strain evidence="1">PRJEB14757</strain>
    </source>
</reference>
<sequence length="99" mass="11442">MDNKKVFTQVFDYQKMMFDNAFAIMSNVQDQSEKLLNMAVEKNPMIPNDTLRTISYWSDFFKKNRANYKSYVDTHIDKVKGMFDVVAPASSKTDAPANN</sequence>
<dbReference type="AlphaFoldDB" id="A0A1W1H6R5"/>
<evidence type="ECO:0008006" key="3">
    <source>
        <dbReference type="Google" id="ProtNLM"/>
    </source>
</evidence>
<keyword evidence="2" id="KW-1185">Reference proteome</keyword>
<gene>
    <name evidence="1" type="ORF">MTBBW1_1270013</name>
</gene>